<dbReference type="PANTHER" id="PTHR10117">
    <property type="entry name" value="TRANSIENT RECEPTOR POTENTIAL CHANNEL"/>
    <property type="match status" value="1"/>
</dbReference>
<dbReference type="Proteomes" id="UP000762676">
    <property type="component" value="Unassembled WGS sequence"/>
</dbReference>
<dbReference type="PANTHER" id="PTHR10117:SF54">
    <property type="entry name" value="TRANSIENT RECEPTOR POTENTIAL-GAMMA PROTEIN"/>
    <property type="match status" value="1"/>
</dbReference>
<dbReference type="GO" id="GO:0070679">
    <property type="term" value="F:inositol 1,4,5 trisphosphate binding"/>
    <property type="evidence" value="ECO:0007669"/>
    <property type="project" value="TreeGrafter"/>
</dbReference>
<keyword evidence="1" id="KW-0813">Transport</keyword>
<reference evidence="5 6" key="1">
    <citation type="journal article" date="2021" name="Elife">
        <title>Chloroplast acquisition without the gene transfer in kleptoplastic sea slugs, Plakobranchus ocellatus.</title>
        <authorList>
            <person name="Maeda T."/>
            <person name="Takahashi S."/>
            <person name="Yoshida T."/>
            <person name="Shimamura S."/>
            <person name="Takaki Y."/>
            <person name="Nagai Y."/>
            <person name="Toyoda A."/>
            <person name="Suzuki Y."/>
            <person name="Arimoto A."/>
            <person name="Ishii H."/>
            <person name="Satoh N."/>
            <person name="Nishiyama T."/>
            <person name="Hasebe M."/>
            <person name="Maruyama T."/>
            <person name="Minagawa J."/>
            <person name="Obokata J."/>
            <person name="Shigenobu S."/>
        </authorList>
    </citation>
    <scope>NUCLEOTIDE SEQUENCE [LARGE SCALE GENOMIC DNA]</scope>
</reference>
<dbReference type="GO" id="GO:0034703">
    <property type="term" value="C:cation channel complex"/>
    <property type="evidence" value="ECO:0007669"/>
    <property type="project" value="TreeGrafter"/>
</dbReference>
<evidence type="ECO:0000313" key="6">
    <source>
        <dbReference type="Proteomes" id="UP000762676"/>
    </source>
</evidence>
<proteinExistence type="predicted"/>
<keyword evidence="4" id="KW-0812">Transmembrane</keyword>
<evidence type="ECO:0000256" key="2">
    <source>
        <dbReference type="ARBA" id="ARBA00023065"/>
    </source>
</evidence>
<keyword evidence="2" id="KW-0406">Ion transport</keyword>
<dbReference type="GO" id="GO:0005886">
    <property type="term" value="C:plasma membrane"/>
    <property type="evidence" value="ECO:0007669"/>
    <property type="project" value="TreeGrafter"/>
</dbReference>
<feature type="transmembrane region" description="Helical" evidence="4">
    <location>
        <begin position="63"/>
        <end position="80"/>
    </location>
</feature>
<comment type="caution">
    <text evidence="5">The sequence shown here is derived from an EMBL/GenBank/DDBJ whole genome shotgun (WGS) entry which is preliminary data.</text>
</comment>
<keyword evidence="4" id="KW-0472">Membrane</keyword>
<feature type="transmembrane region" description="Helical" evidence="4">
    <location>
        <begin position="20"/>
        <end position="42"/>
    </location>
</feature>
<protein>
    <submittedName>
        <fullName evidence="5">Short transient receptor potential channel</fullName>
    </submittedName>
</protein>
<gene>
    <name evidence="5" type="ORF">ElyMa_001338100</name>
</gene>
<keyword evidence="3" id="KW-0407">Ion channel</keyword>
<dbReference type="GO" id="GO:0015279">
    <property type="term" value="F:store-operated calcium channel activity"/>
    <property type="evidence" value="ECO:0007669"/>
    <property type="project" value="TreeGrafter"/>
</dbReference>
<sequence length="184" mass="20767">MTSIWYGSEMGFLQSLNGFWQFLYLVLFLPAIPFMCVLYIIAPGSKFGAIMRCPVTKFITHTTSHMCFLILLAAATFRITESNVAITNSSLLWIECKQIYVSGARSYIMDYYNAMDFAVLSMYLCSYVLRFFTEYKVAEADSICRSDVSITTKLAVQTLVGLVVTASPSYYAHIYTNITVDISN</sequence>
<dbReference type="GO" id="GO:0051480">
    <property type="term" value="P:regulation of cytosolic calcium ion concentration"/>
    <property type="evidence" value="ECO:0007669"/>
    <property type="project" value="TreeGrafter"/>
</dbReference>
<keyword evidence="4" id="KW-1133">Transmembrane helix</keyword>
<organism evidence="5 6">
    <name type="scientific">Elysia marginata</name>
    <dbReference type="NCBI Taxonomy" id="1093978"/>
    <lineage>
        <taxon>Eukaryota</taxon>
        <taxon>Metazoa</taxon>
        <taxon>Spiralia</taxon>
        <taxon>Lophotrochozoa</taxon>
        <taxon>Mollusca</taxon>
        <taxon>Gastropoda</taxon>
        <taxon>Heterobranchia</taxon>
        <taxon>Euthyneura</taxon>
        <taxon>Panpulmonata</taxon>
        <taxon>Sacoglossa</taxon>
        <taxon>Placobranchoidea</taxon>
        <taxon>Plakobranchidae</taxon>
        <taxon>Elysia</taxon>
    </lineage>
</organism>
<evidence type="ECO:0000256" key="1">
    <source>
        <dbReference type="ARBA" id="ARBA00022448"/>
    </source>
</evidence>
<evidence type="ECO:0000256" key="3">
    <source>
        <dbReference type="ARBA" id="ARBA00023303"/>
    </source>
</evidence>
<accession>A0AAV4IKT9</accession>
<dbReference type="EMBL" id="BMAT01002659">
    <property type="protein sequence ID" value="GFS11084.1"/>
    <property type="molecule type" value="Genomic_DNA"/>
</dbReference>
<evidence type="ECO:0000313" key="5">
    <source>
        <dbReference type="EMBL" id="GFS11084.1"/>
    </source>
</evidence>
<name>A0AAV4IKT9_9GAST</name>
<keyword evidence="5" id="KW-0675">Receptor</keyword>
<feature type="transmembrane region" description="Helical" evidence="4">
    <location>
        <begin position="111"/>
        <end position="129"/>
    </location>
</feature>
<dbReference type="InterPro" id="IPR002153">
    <property type="entry name" value="TRPC_channel"/>
</dbReference>
<keyword evidence="6" id="KW-1185">Reference proteome</keyword>
<dbReference type="AlphaFoldDB" id="A0AAV4IKT9"/>
<evidence type="ECO:0000256" key="4">
    <source>
        <dbReference type="SAM" id="Phobius"/>
    </source>
</evidence>